<dbReference type="InterPro" id="IPR000297">
    <property type="entry name" value="PPIase_PpiC"/>
</dbReference>
<feature type="domain" description="PpiC" evidence="11">
    <location>
        <begin position="157"/>
        <end position="247"/>
    </location>
</feature>
<evidence type="ECO:0000256" key="9">
    <source>
        <dbReference type="SAM" id="MobiDB-lite"/>
    </source>
</evidence>
<dbReference type="EMBL" id="FQZC01000002">
    <property type="protein sequence ID" value="SHJ00890.1"/>
    <property type="molecule type" value="Genomic_DNA"/>
</dbReference>
<evidence type="ECO:0000256" key="6">
    <source>
        <dbReference type="ARBA" id="ARBA00030642"/>
    </source>
</evidence>
<dbReference type="InterPro" id="IPR027304">
    <property type="entry name" value="Trigger_fact/SurA_dom_sf"/>
</dbReference>
<dbReference type="InterPro" id="IPR050245">
    <property type="entry name" value="PrsA_foldase"/>
</dbReference>
<dbReference type="GO" id="GO:0016853">
    <property type="term" value="F:isomerase activity"/>
    <property type="evidence" value="ECO:0007669"/>
    <property type="project" value="UniProtKB-KW"/>
</dbReference>
<evidence type="ECO:0000256" key="2">
    <source>
        <dbReference type="ARBA" id="ARBA00007656"/>
    </source>
</evidence>
<evidence type="ECO:0000256" key="7">
    <source>
        <dbReference type="ARBA" id="ARBA00031484"/>
    </source>
</evidence>
<comment type="catalytic activity">
    <reaction evidence="1">
        <text>[protein]-peptidylproline (omega=180) = [protein]-peptidylproline (omega=0)</text>
        <dbReference type="Rhea" id="RHEA:16237"/>
        <dbReference type="Rhea" id="RHEA-COMP:10747"/>
        <dbReference type="Rhea" id="RHEA-COMP:10748"/>
        <dbReference type="ChEBI" id="CHEBI:83833"/>
        <dbReference type="ChEBI" id="CHEBI:83834"/>
        <dbReference type="EC" id="5.2.1.8"/>
    </reaction>
</comment>
<evidence type="ECO:0000256" key="3">
    <source>
        <dbReference type="ARBA" id="ARBA00013194"/>
    </source>
</evidence>
<dbReference type="PROSITE" id="PS01096">
    <property type="entry name" value="PPIC_PPIASE_1"/>
    <property type="match status" value="1"/>
</dbReference>
<evidence type="ECO:0000256" key="8">
    <source>
        <dbReference type="PROSITE-ProRule" id="PRU00278"/>
    </source>
</evidence>
<evidence type="ECO:0000256" key="5">
    <source>
        <dbReference type="ARBA" id="ARBA00023110"/>
    </source>
</evidence>
<accession>A0ABY1IDB6</accession>
<evidence type="ECO:0000313" key="13">
    <source>
        <dbReference type="Proteomes" id="UP000184290"/>
    </source>
</evidence>
<dbReference type="InterPro" id="IPR023058">
    <property type="entry name" value="PPIase_PpiC_CS"/>
</dbReference>
<comment type="similarity">
    <text evidence="2">Belongs to the PpiC/parvulin rotamase family.</text>
</comment>
<evidence type="ECO:0000259" key="11">
    <source>
        <dbReference type="PROSITE" id="PS50198"/>
    </source>
</evidence>
<evidence type="ECO:0000256" key="4">
    <source>
        <dbReference type="ARBA" id="ARBA00018370"/>
    </source>
</evidence>
<dbReference type="RefSeq" id="WP_060605678.1">
    <property type="nucleotide sequence ID" value="NZ_FQZC01000002.1"/>
</dbReference>
<dbReference type="EC" id="5.2.1.8" evidence="3"/>
<keyword evidence="5 8" id="KW-0697">Rotamase</keyword>
<feature type="region of interest" description="Disordered" evidence="9">
    <location>
        <begin position="298"/>
        <end position="323"/>
    </location>
</feature>
<dbReference type="InterPro" id="IPR046357">
    <property type="entry name" value="PPIase_dom_sf"/>
</dbReference>
<dbReference type="Pfam" id="PF13616">
    <property type="entry name" value="Rotamase_3"/>
    <property type="match status" value="1"/>
</dbReference>
<feature type="chain" id="PRO_5046013659" description="Parvulin-like PPIase" evidence="10">
    <location>
        <begin position="26"/>
        <end position="323"/>
    </location>
</feature>
<keyword evidence="13" id="KW-1185">Reference proteome</keyword>
<sequence length="323" mass="35215">MILSLKARLLASALALGTLATQAQAQDAAAPAAPAAEAPVEAAPAVSPETVVAKVGGAEITQADLDAAAEDLSQQFAQLPPQQRRLATISALIDVKALATKAEAEGLQDEDTVARQIAFLRERALHNAYFDKHGAEAITEDELRARYDAEKERFVPQDEVHARHILVETKDEADKLIERLGAGEKFEDLAREASRDPSAQNGGDLGFFTKGRMVPAFEEAAFALEPGSYTQEPVETQFGWHVIQAVEKRQTQFPPFEQVREQARQVVLRDKYIEMLEAARQELDVEYVDPELKAQVEALEQGLNQGEMPEGANQGEAAPQPAQ</sequence>
<dbReference type="Proteomes" id="UP000184290">
    <property type="component" value="Unassembled WGS sequence"/>
</dbReference>
<protein>
    <recommendedName>
        <fullName evidence="4">Parvulin-like PPIase</fullName>
        <ecNumber evidence="3">5.2.1.8</ecNumber>
    </recommendedName>
    <alternativeName>
        <fullName evidence="6">Peptidyl-prolyl cis-trans isomerase plp</fullName>
    </alternativeName>
    <alternativeName>
        <fullName evidence="7">Rotamase plp</fullName>
    </alternativeName>
</protein>
<evidence type="ECO:0000313" key="12">
    <source>
        <dbReference type="EMBL" id="SHJ00890.1"/>
    </source>
</evidence>
<dbReference type="SUPFAM" id="SSF54534">
    <property type="entry name" value="FKBP-like"/>
    <property type="match status" value="1"/>
</dbReference>
<keyword evidence="10" id="KW-0732">Signal</keyword>
<gene>
    <name evidence="12" type="ORF">SAMN02745911_1388</name>
</gene>
<dbReference type="PANTHER" id="PTHR47245:SF2">
    <property type="entry name" value="PEPTIDYL-PROLYL CIS-TRANS ISOMERASE HP_0175-RELATED"/>
    <property type="match status" value="1"/>
</dbReference>
<proteinExistence type="inferred from homology"/>
<dbReference type="Gene3D" id="3.10.50.40">
    <property type="match status" value="1"/>
</dbReference>
<dbReference type="Gene3D" id="1.10.8.1040">
    <property type="match status" value="1"/>
</dbReference>
<evidence type="ECO:0000256" key="10">
    <source>
        <dbReference type="SAM" id="SignalP"/>
    </source>
</evidence>
<comment type="caution">
    <text evidence="12">The sequence shown here is derived from an EMBL/GenBank/DDBJ whole genome shotgun (WGS) entry which is preliminary data.</text>
</comment>
<evidence type="ECO:0000256" key="1">
    <source>
        <dbReference type="ARBA" id="ARBA00000971"/>
    </source>
</evidence>
<dbReference type="SUPFAM" id="SSF109998">
    <property type="entry name" value="Triger factor/SurA peptide-binding domain-like"/>
    <property type="match status" value="1"/>
</dbReference>
<feature type="signal peptide" evidence="10">
    <location>
        <begin position="1"/>
        <end position="25"/>
    </location>
</feature>
<dbReference type="PROSITE" id="PS50198">
    <property type="entry name" value="PPIC_PPIASE_2"/>
    <property type="match status" value="1"/>
</dbReference>
<dbReference type="PANTHER" id="PTHR47245">
    <property type="entry name" value="PEPTIDYLPROLYL ISOMERASE"/>
    <property type="match status" value="1"/>
</dbReference>
<organism evidence="12 13">
    <name type="scientific">Aureimonas altamirensis DSM 21988</name>
    <dbReference type="NCBI Taxonomy" id="1121026"/>
    <lineage>
        <taxon>Bacteria</taxon>
        <taxon>Pseudomonadati</taxon>
        <taxon>Pseudomonadota</taxon>
        <taxon>Alphaproteobacteria</taxon>
        <taxon>Hyphomicrobiales</taxon>
        <taxon>Aurantimonadaceae</taxon>
        <taxon>Aureimonas</taxon>
    </lineage>
</organism>
<name>A0ABY1IDB6_9HYPH</name>
<keyword evidence="8 12" id="KW-0413">Isomerase</keyword>
<reference evidence="12 13" key="1">
    <citation type="submission" date="2016-11" db="EMBL/GenBank/DDBJ databases">
        <authorList>
            <person name="Varghese N."/>
            <person name="Submissions S."/>
        </authorList>
    </citation>
    <scope>NUCLEOTIDE SEQUENCE [LARGE SCALE GENOMIC DNA]</scope>
    <source>
        <strain evidence="12 13">DSM 21988</strain>
    </source>
</reference>